<evidence type="ECO:0000256" key="1">
    <source>
        <dbReference type="SAM" id="SignalP"/>
    </source>
</evidence>
<dbReference type="EMBL" id="QASA01000001">
    <property type="protein sequence ID" value="RDC65608.1"/>
    <property type="molecule type" value="Genomic_DNA"/>
</dbReference>
<proteinExistence type="predicted"/>
<dbReference type="RefSeq" id="WP_199474293.1">
    <property type="nucleotide sequence ID" value="NZ_QASA01000001.1"/>
</dbReference>
<keyword evidence="3" id="KW-1185">Reference proteome</keyword>
<dbReference type="AlphaFoldDB" id="A0A369QTX4"/>
<sequence>MKTYLSLLLIGLGFTANAQIKAGQEPYLTKSLTSESIKSVEVKTSGGSIAVTGGSNADARVEVYVNQNNNRSGETLTKEEIQQRITADYELTVTASNGKLIARARPKERDMDWKRGLNISFRVFVPQKISTDLSTSGGSIQLANIAGEQHFTTSGGDLNIDRVSGRTKGSTSGGSIHLKNSKDNIDLTTSGGDIEATDCTGDLRLVTSGALCA</sequence>
<reference evidence="2 3" key="1">
    <citation type="submission" date="2018-04" db="EMBL/GenBank/DDBJ databases">
        <title>Adhaeribacter sp. HMF7616 genome sequencing and assembly.</title>
        <authorList>
            <person name="Kang H."/>
            <person name="Kang J."/>
            <person name="Cha I."/>
            <person name="Kim H."/>
            <person name="Joh K."/>
        </authorList>
    </citation>
    <scope>NUCLEOTIDE SEQUENCE [LARGE SCALE GENOMIC DNA]</scope>
    <source>
        <strain evidence="2 3">HMF7616</strain>
    </source>
</reference>
<name>A0A369QTX4_9BACT</name>
<feature type="signal peptide" evidence="1">
    <location>
        <begin position="1"/>
        <end position="18"/>
    </location>
</feature>
<keyword evidence="1" id="KW-0732">Signal</keyword>
<dbReference type="Proteomes" id="UP000253919">
    <property type="component" value="Unassembled WGS sequence"/>
</dbReference>
<comment type="caution">
    <text evidence="2">The sequence shown here is derived from an EMBL/GenBank/DDBJ whole genome shotgun (WGS) entry which is preliminary data.</text>
</comment>
<gene>
    <name evidence="2" type="ORF">AHMF7616_04238</name>
</gene>
<organism evidence="2 3">
    <name type="scientific">Adhaeribacter pallidiroseus</name>
    <dbReference type="NCBI Taxonomy" id="2072847"/>
    <lineage>
        <taxon>Bacteria</taxon>
        <taxon>Pseudomonadati</taxon>
        <taxon>Bacteroidota</taxon>
        <taxon>Cytophagia</taxon>
        <taxon>Cytophagales</taxon>
        <taxon>Hymenobacteraceae</taxon>
        <taxon>Adhaeribacter</taxon>
    </lineage>
</organism>
<accession>A0A369QTX4</accession>
<evidence type="ECO:0000313" key="2">
    <source>
        <dbReference type="EMBL" id="RDC65608.1"/>
    </source>
</evidence>
<feature type="chain" id="PRO_5017067217" description="Adhesin domain-containing protein" evidence="1">
    <location>
        <begin position="19"/>
        <end position="213"/>
    </location>
</feature>
<evidence type="ECO:0008006" key="4">
    <source>
        <dbReference type="Google" id="ProtNLM"/>
    </source>
</evidence>
<evidence type="ECO:0000313" key="3">
    <source>
        <dbReference type="Proteomes" id="UP000253919"/>
    </source>
</evidence>
<protein>
    <recommendedName>
        <fullName evidence="4">Adhesin domain-containing protein</fullName>
    </recommendedName>
</protein>